<keyword evidence="5" id="KW-1185">Reference proteome</keyword>
<reference evidence="4" key="1">
    <citation type="submission" date="2023-06" db="EMBL/GenBank/DDBJ databases">
        <title>Genome-scale phylogeny and comparative genomics of the fungal order Sordariales.</title>
        <authorList>
            <consortium name="Lawrence Berkeley National Laboratory"/>
            <person name="Hensen N."/>
            <person name="Bonometti L."/>
            <person name="Westerberg I."/>
            <person name="Brannstrom I.O."/>
            <person name="Guillou S."/>
            <person name="Cros-Aarteil S."/>
            <person name="Calhoun S."/>
            <person name="Haridas S."/>
            <person name="Kuo A."/>
            <person name="Mondo S."/>
            <person name="Pangilinan J."/>
            <person name="Riley R."/>
            <person name="Labutti K."/>
            <person name="Andreopoulos B."/>
            <person name="Lipzen A."/>
            <person name="Chen C."/>
            <person name="Yanf M."/>
            <person name="Daum C."/>
            <person name="Ng V."/>
            <person name="Clum A."/>
            <person name="Steindorff A."/>
            <person name="Ohm R."/>
            <person name="Martin F."/>
            <person name="Silar P."/>
            <person name="Natvig D."/>
            <person name="Lalanne C."/>
            <person name="Gautier V."/>
            <person name="Ament-Velasquez S.L."/>
            <person name="Kruys A."/>
            <person name="Hutchinson M.I."/>
            <person name="Powell A.J."/>
            <person name="Barry K."/>
            <person name="Miller A.N."/>
            <person name="Grigoriev I.V."/>
            <person name="Debuchy R."/>
            <person name="Gladieux P."/>
            <person name="Thoren M.H."/>
            <person name="Johannesson H."/>
        </authorList>
    </citation>
    <scope>NUCLEOTIDE SEQUENCE</scope>
    <source>
        <strain evidence="4">8032-3</strain>
    </source>
</reference>
<name>A0AAJ0FTT5_9PEZI</name>
<feature type="transmembrane region" description="Helical" evidence="2">
    <location>
        <begin position="191"/>
        <end position="212"/>
    </location>
</feature>
<keyword evidence="2" id="KW-0472">Membrane</keyword>
<dbReference type="AlphaFoldDB" id="A0AAJ0FTT5"/>
<feature type="chain" id="PRO_5042489391" evidence="3">
    <location>
        <begin position="18"/>
        <end position="264"/>
    </location>
</feature>
<dbReference type="EMBL" id="MU838997">
    <property type="protein sequence ID" value="KAK1772470.1"/>
    <property type="molecule type" value="Genomic_DNA"/>
</dbReference>
<evidence type="ECO:0000256" key="3">
    <source>
        <dbReference type="SAM" id="SignalP"/>
    </source>
</evidence>
<dbReference type="GeneID" id="85305112"/>
<keyword evidence="3" id="KW-0732">Signal</keyword>
<organism evidence="4 5">
    <name type="scientific">Phialemonium atrogriseum</name>
    <dbReference type="NCBI Taxonomy" id="1093897"/>
    <lineage>
        <taxon>Eukaryota</taxon>
        <taxon>Fungi</taxon>
        <taxon>Dikarya</taxon>
        <taxon>Ascomycota</taxon>
        <taxon>Pezizomycotina</taxon>
        <taxon>Sordariomycetes</taxon>
        <taxon>Sordariomycetidae</taxon>
        <taxon>Cephalothecales</taxon>
        <taxon>Cephalothecaceae</taxon>
        <taxon>Phialemonium</taxon>
    </lineage>
</organism>
<keyword evidence="2" id="KW-0812">Transmembrane</keyword>
<keyword evidence="2" id="KW-1133">Transmembrane helix</keyword>
<sequence>MLLLVFVFLTTIPLASSQFSNPPPKRTVWSLGEVQTIRYRTTFSNYTIALWQQSLQKGAASLGPIIFQTTTGGISQFDWPVQTYDLDLNASNVFFLWLFQGAASNQGNQSSPGMSSAFFNLTADSTTGSTTSSTTSPTTSSTTSPTAASPFTSAVTSRNSTANATAAGGDTSATGIRTSEDSSGLSTGARAGIGVGVTIGGLAAIACVVIWFRYLNKKQRALTELTERVSQLPQGMKEQPPPPIPYYAQEIGPGHRHLGPAELG</sequence>
<evidence type="ECO:0000256" key="1">
    <source>
        <dbReference type="SAM" id="MobiDB-lite"/>
    </source>
</evidence>
<evidence type="ECO:0000256" key="2">
    <source>
        <dbReference type="SAM" id="Phobius"/>
    </source>
</evidence>
<feature type="signal peptide" evidence="3">
    <location>
        <begin position="1"/>
        <end position="17"/>
    </location>
</feature>
<protein>
    <submittedName>
        <fullName evidence="4">Ser-thr gpi-anchored family protein</fullName>
    </submittedName>
</protein>
<proteinExistence type="predicted"/>
<gene>
    <name evidence="4" type="ORF">QBC33DRAFT_11233</name>
</gene>
<comment type="caution">
    <text evidence="4">The sequence shown here is derived from an EMBL/GenBank/DDBJ whole genome shotgun (WGS) entry which is preliminary data.</text>
</comment>
<feature type="region of interest" description="Disordered" evidence="1">
    <location>
        <begin position="128"/>
        <end position="187"/>
    </location>
</feature>
<dbReference type="Proteomes" id="UP001244011">
    <property type="component" value="Unassembled WGS sequence"/>
</dbReference>
<evidence type="ECO:0000313" key="4">
    <source>
        <dbReference type="EMBL" id="KAK1772470.1"/>
    </source>
</evidence>
<dbReference type="RefSeq" id="XP_060288683.1">
    <property type="nucleotide sequence ID" value="XM_060421925.1"/>
</dbReference>
<feature type="compositionally biased region" description="Low complexity" evidence="1">
    <location>
        <begin position="128"/>
        <end position="175"/>
    </location>
</feature>
<evidence type="ECO:0000313" key="5">
    <source>
        <dbReference type="Proteomes" id="UP001244011"/>
    </source>
</evidence>
<accession>A0AAJ0FTT5</accession>